<organism evidence="15 16">
    <name type="scientific">Morganella psychrotolerans</name>
    <dbReference type="NCBI Taxonomy" id="368603"/>
    <lineage>
        <taxon>Bacteria</taxon>
        <taxon>Pseudomonadati</taxon>
        <taxon>Pseudomonadota</taxon>
        <taxon>Gammaproteobacteria</taxon>
        <taxon>Enterobacterales</taxon>
        <taxon>Morganellaceae</taxon>
        <taxon>Morganella</taxon>
    </lineage>
</organism>
<keyword evidence="8" id="KW-1278">Translocase</keyword>
<reference evidence="15 16" key="1">
    <citation type="submission" date="2016-06" db="EMBL/GenBank/DDBJ databases">
        <authorList>
            <person name="Kjaerup R.B."/>
            <person name="Dalgaard T.S."/>
            <person name="Juul-Madsen H.R."/>
        </authorList>
    </citation>
    <scope>NUCLEOTIDE SEQUENCE [LARGE SCALE GENOMIC DNA]</scope>
    <source>
        <strain evidence="15 16">GCSL-Mp3</strain>
    </source>
</reference>
<comment type="subcellular location">
    <subcellularLocation>
        <location evidence="1">Cell inner membrane</location>
        <topology evidence="1">Multi-pass membrane protein</topology>
    </subcellularLocation>
</comment>
<dbReference type="PANTHER" id="PTHR30572:SF14">
    <property type="entry name" value="MACROLIDE EXPORT ATP-BINDING_PERMEASE PROTEIN MACB"/>
    <property type="match status" value="1"/>
</dbReference>
<keyword evidence="10 13" id="KW-0472">Membrane</keyword>
<keyword evidence="2" id="KW-0813">Transport</keyword>
<dbReference type="Proteomes" id="UP000092247">
    <property type="component" value="Unassembled WGS sequence"/>
</dbReference>
<evidence type="ECO:0000256" key="6">
    <source>
        <dbReference type="ARBA" id="ARBA00022741"/>
    </source>
</evidence>
<dbReference type="InterPro" id="IPR017911">
    <property type="entry name" value="MacB-like_ATP-bd"/>
</dbReference>
<dbReference type="PANTHER" id="PTHR30572">
    <property type="entry name" value="MEMBRANE COMPONENT OF TRANSPORTER-RELATED"/>
    <property type="match status" value="1"/>
</dbReference>
<dbReference type="FunFam" id="3.40.50.300:FF:000032">
    <property type="entry name" value="Export ABC transporter ATP-binding protein"/>
    <property type="match status" value="1"/>
</dbReference>
<evidence type="ECO:0000256" key="1">
    <source>
        <dbReference type="ARBA" id="ARBA00004429"/>
    </source>
</evidence>
<feature type="transmembrane region" description="Helical" evidence="13">
    <location>
        <begin position="603"/>
        <end position="624"/>
    </location>
</feature>
<dbReference type="GO" id="GO:0016887">
    <property type="term" value="F:ATP hydrolysis activity"/>
    <property type="evidence" value="ECO:0007669"/>
    <property type="project" value="InterPro"/>
</dbReference>
<dbReference type="InterPro" id="IPR003838">
    <property type="entry name" value="ABC3_permease_C"/>
</dbReference>
<dbReference type="EMBL" id="LZEX01000012">
    <property type="protein sequence ID" value="OBU07239.1"/>
    <property type="molecule type" value="Genomic_DNA"/>
</dbReference>
<evidence type="ECO:0000256" key="4">
    <source>
        <dbReference type="ARBA" id="ARBA00022519"/>
    </source>
</evidence>
<dbReference type="PROSITE" id="PS50893">
    <property type="entry name" value="ABC_TRANSPORTER_2"/>
    <property type="match status" value="1"/>
</dbReference>
<dbReference type="InterPro" id="IPR017871">
    <property type="entry name" value="ABC_transporter-like_CS"/>
</dbReference>
<evidence type="ECO:0000256" key="2">
    <source>
        <dbReference type="ARBA" id="ARBA00022448"/>
    </source>
</evidence>
<dbReference type="InterPro" id="IPR050250">
    <property type="entry name" value="Macrolide_Exporter_MacB"/>
</dbReference>
<evidence type="ECO:0000256" key="9">
    <source>
        <dbReference type="ARBA" id="ARBA00022989"/>
    </source>
</evidence>
<evidence type="ECO:0000259" key="14">
    <source>
        <dbReference type="PROSITE" id="PS50893"/>
    </source>
</evidence>
<dbReference type="GO" id="GO:0005886">
    <property type="term" value="C:plasma membrane"/>
    <property type="evidence" value="ECO:0007669"/>
    <property type="project" value="UniProtKB-SubCell"/>
</dbReference>
<dbReference type="GO" id="GO:0022857">
    <property type="term" value="F:transmembrane transporter activity"/>
    <property type="evidence" value="ECO:0007669"/>
    <property type="project" value="TreeGrafter"/>
</dbReference>
<accession>A0A1B8HDU3</accession>
<name>A0A1B8HDU3_9GAMM</name>
<dbReference type="GO" id="GO:1902495">
    <property type="term" value="C:transmembrane transporter complex"/>
    <property type="evidence" value="ECO:0007669"/>
    <property type="project" value="UniProtKB-ARBA"/>
</dbReference>
<dbReference type="InterPro" id="IPR003439">
    <property type="entry name" value="ABC_transporter-like_ATP-bd"/>
</dbReference>
<evidence type="ECO:0000256" key="13">
    <source>
        <dbReference type="SAM" id="Phobius"/>
    </source>
</evidence>
<comment type="similarity">
    <text evidence="11">Belongs to the ABC transporter superfamily. Macrolide exporter (TC 3.A.1.122) family.</text>
</comment>
<dbReference type="Gene3D" id="3.40.50.300">
    <property type="entry name" value="P-loop containing nucleotide triphosphate hydrolases"/>
    <property type="match status" value="1"/>
</dbReference>
<feature type="transmembrane region" description="Helical" evidence="13">
    <location>
        <begin position="272"/>
        <end position="292"/>
    </location>
</feature>
<evidence type="ECO:0000256" key="3">
    <source>
        <dbReference type="ARBA" id="ARBA00022475"/>
    </source>
</evidence>
<feature type="transmembrane region" description="Helical" evidence="13">
    <location>
        <begin position="565"/>
        <end position="591"/>
    </location>
</feature>
<protein>
    <recommendedName>
        <fullName evidence="12">Pyoverdine export ATP-binding/permease protein PvdT</fullName>
    </recommendedName>
</protein>
<evidence type="ECO:0000313" key="15">
    <source>
        <dbReference type="EMBL" id="OBU07239.1"/>
    </source>
</evidence>
<evidence type="ECO:0000256" key="8">
    <source>
        <dbReference type="ARBA" id="ARBA00022967"/>
    </source>
</evidence>
<dbReference type="SUPFAM" id="SSF52540">
    <property type="entry name" value="P-loop containing nucleoside triphosphate hydrolases"/>
    <property type="match status" value="1"/>
</dbReference>
<evidence type="ECO:0000256" key="12">
    <source>
        <dbReference type="ARBA" id="ARBA00041199"/>
    </source>
</evidence>
<dbReference type="GO" id="GO:0005524">
    <property type="term" value="F:ATP binding"/>
    <property type="evidence" value="ECO:0007669"/>
    <property type="project" value="UniProtKB-KW"/>
</dbReference>
<dbReference type="PROSITE" id="PS00211">
    <property type="entry name" value="ABC_TRANSPORTER_1"/>
    <property type="match status" value="1"/>
</dbReference>
<keyword evidence="9 13" id="KW-1133">Transmembrane helix</keyword>
<keyword evidence="5 13" id="KW-0812">Transmembrane</keyword>
<keyword evidence="4" id="KW-0997">Cell inner membrane</keyword>
<feature type="transmembrane region" description="Helical" evidence="13">
    <location>
        <begin position="512"/>
        <end position="538"/>
    </location>
</feature>
<evidence type="ECO:0000256" key="7">
    <source>
        <dbReference type="ARBA" id="ARBA00022840"/>
    </source>
</evidence>
<sequence length="641" mass="69376">MSALIELNNVSRRYTNGGQTLTVLDNISLTISAGEFVAITGSSGSGKSTLMNILGCLDTPDSGDYRLGGRDTARLSPDELAALRREHIGFIFQRYHLMNDLTAAANTEIPAIYAGSNRSERRARAMELLAQLGLAGREHHKPGELSGGQQQRVCIARALMNGGEIILADEPTGALDSASGREVLATLSELNLLGHTIVMVTHDPLVAKHARRIIELRDGRICADNGPDTTVHAPFTQRVAPRSSLRQRMADSIRESFMMALKSMNAHRQRTVLTMTGIIFGISAVVTVVAIGEGAKQKTLENIRDLGSNIISVYAGTDYNKESNSYLLPSDISKLAALPGVGSISPEVSTDNNMTFRGRSVPVSITGVSRDYFQIWNYPVLQGGVFRDDSKASQDVVLDENAVNSLFTPAGISPVGQVVFIGPVPARVIGVIKNTRDYGFGDVNIWLPYNTVMQRMTGKLNFSDVVIRVRDGADTDATAERIRQTLILQHGKEDFRIFNLDKYRRSEEKSAMILNLLILSVASVALMIGSLGVMNIMLVSVTERTHEIGVRMAVGARRHDIMQQFMIEAVLMCLIGGVLGIALSLIISGVFSRPGAELTAIYSWQAAASAFLCSTIIGMIFGWLPARKAAAMDPVTALAGE</sequence>
<keyword evidence="6" id="KW-0547">Nucleotide-binding</keyword>
<dbReference type="Pfam" id="PF00005">
    <property type="entry name" value="ABC_tran"/>
    <property type="match status" value="1"/>
</dbReference>
<evidence type="ECO:0000256" key="11">
    <source>
        <dbReference type="ARBA" id="ARBA00038388"/>
    </source>
</evidence>
<dbReference type="SMART" id="SM00382">
    <property type="entry name" value="AAA"/>
    <property type="match status" value="1"/>
</dbReference>
<keyword evidence="7 15" id="KW-0067">ATP-binding</keyword>
<evidence type="ECO:0000256" key="10">
    <source>
        <dbReference type="ARBA" id="ARBA00023136"/>
    </source>
</evidence>
<dbReference type="Pfam" id="PF02687">
    <property type="entry name" value="FtsX"/>
    <property type="match status" value="1"/>
</dbReference>
<comment type="caution">
    <text evidence="15">The sequence shown here is derived from an EMBL/GenBank/DDBJ whole genome shotgun (WGS) entry which is preliminary data.</text>
</comment>
<dbReference type="RefSeq" id="WP_067423187.1">
    <property type="nucleotide sequence ID" value="NZ_LZEX01000012.1"/>
</dbReference>
<dbReference type="CDD" id="cd03255">
    <property type="entry name" value="ABC_MJ0796_LolCDE_FtsE"/>
    <property type="match status" value="1"/>
</dbReference>
<proteinExistence type="inferred from homology"/>
<evidence type="ECO:0000256" key="5">
    <source>
        <dbReference type="ARBA" id="ARBA00022692"/>
    </source>
</evidence>
<feature type="domain" description="ABC transporter" evidence="14">
    <location>
        <begin position="5"/>
        <end position="243"/>
    </location>
</feature>
<dbReference type="Pfam" id="PF12704">
    <property type="entry name" value="MacB_PCD"/>
    <property type="match status" value="1"/>
</dbReference>
<dbReference type="InterPro" id="IPR027417">
    <property type="entry name" value="P-loop_NTPase"/>
</dbReference>
<evidence type="ECO:0000313" key="16">
    <source>
        <dbReference type="Proteomes" id="UP000092247"/>
    </source>
</evidence>
<keyword evidence="3" id="KW-1003">Cell membrane</keyword>
<dbReference type="InterPro" id="IPR003593">
    <property type="entry name" value="AAA+_ATPase"/>
</dbReference>
<gene>
    <name evidence="15" type="ORF">AYY17_04235</name>
</gene>
<dbReference type="InterPro" id="IPR025857">
    <property type="entry name" value="MacB_PCD"/>
</dbReference>
<dbReference type="AlphaFoldDB" id="A0A1B8HDU3"/>